<keyword evidence="3" id="KW-0805">Transcription regulation</keyword>
<dbReference type="InterPro" id="IPR001789">
    <property type="entry name" value="Sig_transdc_resp-reg_receiver"/>
</dbReference>
<dbReference type="EMBL" id="AATQ01000011">
    <property type="protein sequence ID" value="EAU46813.1"/>
    <property type="molecule type" value="Genomic_DNA"/>
</dbReference>
<feature type="modified residue" description="4-aspartylphosphate" evidence="6">
    <location>
        <position position="71"/>
    </location>
</feature>
<feature type="domain" description="OmpR/PhoB-type" evidence="9">
    <location>
        <begin position="150"/>
        <end position="255"/>
    </location>
</feature>
<dbReference type="SUPFAM" id="SSF46894">
    <property type="entry name" value="C-terminal effector domain of the bipartite response regulators"/>
    <property type="match status" value="1"/>
</dbReference>
<dbReference type="GO" id="GO:0032993">
    <property type="term" value="C:protein-DNA complex"/>
    <property type="evidence" value="ECO:0007669"/>
    <property type="project" value="TreeGrafter"/>
</dbReference>
<keyword evidence="1 6" id="KW-0597">Phosphoprotein</keyword>
<evidence type="ECO:0000313" key="10">
    <source>
        <dbReference type="EMBL" id="EAU46813.1"/>
    </source>
</evidence>
<dbReference type="STRING" id="314265.R2601_13364"/>
<dbReference type="Gene3D" id="3.40.50.2300">
    <property type="match status" value="1"/>
</dbReference>
<dbReference type="SMART" id="SM00862">
    <property type="entry name" value="Trans_reg_C"/>
    <property type="match status" value="1"/>
</dbReference>
<dbReference type="Gene3D" id="1.10.10.10">
    <property type="entry name" value="Winged helix-like DNA-binding domain superfamily/Winged helix DNA-binding domain"/>
    <property type="match status" value="1"/>
</dbReference>
<evidence type="ECO:0000313" key="11">
    <source>
        <dbReference type="Proteomes" id="UP000006230"/>
    </source>
</evidence>
<evidence type="ECO:0000256" key="4">
    <source>
        <dbReference type="ARBA" id="ARBA00023125"/>
    </source>
</evidence>
<evidence type="ECO:0000259" key="9">
    <source>
        <dbReference type="PROSITE" id="PS51755"/>
    </source>
</evidence>
<protein>
    <submittedName>
        <fullName evidence="10">Two-component response regulator</fullName>
    </submittedName>
</protein>
<dbReference type="InterPro" id="IPR016032">
    <property type="entry name" value="Sig_transdc_resp-reg_C-effctor"/>
</dbReference>
<feature type="domain" description="Response regulatory" evidence="8">
    <location>
        <begin position="22"/>
        <end position="135"/>
    </location>
</feature>
<evidence type="ECO:0000256" key="5">
    <source>
        <dbReference type="ARBA" id="ARBA00023163"/>
    </source>
</evidence>
<keyword evidence="4 7" id="KW-0238">DNA-binding</keyword>
<dbReference type="eggNOG" id="COG0745">
    <property type="taxonomic scope" value="Bacteria"/>
</dbReference>
<dbReference type="InterPro" id="IPR001867">
    <property type="entry name" value="OmpR/PhoB-type_DNA-bd"/>
</dbReference>
<dbReference type="Proteomes" id="UP000006230">
    <property type="component" value="Unassembled WGS sequence"/>
</dbReference>
<dbReference type="GO" id="GO:0000156">
    <property type="term" value="F:phosphorelay response regulator activity"/>
    <property type="evidence" value="ECO:0007669"/>
    <property type="project" value="TreeGrafter"/>
</dbReference>
<accession>Q0FRP1</accession>
<proteinExistence type="predicted"/>
<dbReference type="SMART" id="SM00448">
    <property type="entry name" value="REC"/>
    <property type="match status" value="1"/>
</dbReference>
<evidence type="ECO:0000256" key="1">
    <source>
        <dbReference type="ARBA" id="ARBA00022553"/>
    </source>
</evidence>
<dbReference type="SUPFAM" id="SSF52172">
    <property type="entry name" value="CheY-like"/>
    <property type="match status" value="1"/>
</dbReference>
<evidence type="ECO:0000259" key="8">
    <source>
        <dbReference type="PROSITE" id="PS50110"/>
    </source>
</evidence>
<dbReference type="Pfam" id="PF00072">
    <property type="entry name" value="Response_reg"/>
    <property type="match status" value="1"/>
</dbReference>
<dbReference type="GO" id="GO:0005829">
    <property type="term" value="C:cytosol"/>
    <property type="evidence" value="ECO:0007669"/>
    <property type="project" value="TreeGrafter"/>
</dbReference>
<dbReference type="InterPro" id="IPR011006">
    <property type="entry name" value="CheY-like_superfamily"/>
</dbReference>
<dbReference type="CDD" id="cd00383">
    <property type="entry name" value="trans_reg_C"/>
    <property type="match status" value="1"/>
</dbReference>
<dbReference type="Pfam" id="PF00486">
    <property type="entry name" value="Trans_reg_C"/>
    <property type="match status" value="1"/>
</dbReference>
<dbReference type="AlphaFoldDB" id="Q0FRP1"/>
<dbReference type="PANTHER" id="PTHR48111:SF4">
    <property type="entry name" value="DNA-BINDING DUAL TRANSCRIPTIONAL REGULATOR OMPR"/>
    <property type="match status" value="1"/>
</dbReference>
<feature type="DNA-binding region" description="OmpR/PhoB-type" evidence="7">
    <location>
        <begin position="150"/>
        <end position="255"/>
    </location>
</feature>
<dbReference type="PROSITE" id="PS50110">
    <property type="entry name" value="RESPONSE_REGULATORY"/>
    <property type="match status" value="1"/>
</dbReference>
<gene>
    <name evidence="10" type="ORF">R2601_13364</name>
</gene>
<reference evidence="10 11" key="1">
    <citation type="journal article" date="2010" name="J. Bacteriol.">
        <title>Genome sequences of Pelagibaca bermudensis HTCC2601T and Maritimibacter alkaliphilus HTCC2654T, the type strains of two marine Roseobacter genera.</title>
        <authorList>
            <person name="Thrash J.C."/>
            <person name="Cho J.C."/>
            <person name="Ferriera S."/>
            <person name="Johnson J."/>
            <person name="Vergin K.L."/>
            <person name="Giovannoni S.J."/>
        </authorList>
    </citation>
    <scope>NUCLEOTIDE SEQUENCE [LARGE SCALE GENOMIC DNA]</scope>
    <source>
        <strain evidence="11">DSM 26914 / JCM 13377 / KCTC 12554 / HTCC2601</strain>
    </source>
</reference>
<dbReference type="PROSITE" id="PS51755">
    <property type="entry name" value="OMPR_PHOB"/>
    <property type="match status" value="1"/>
</dbReference>
<name>Q0FRP1_SALBH</name>
<evidence type="ECO:0000256" key="6">
    <source>
        <dbReference type="PROSITE-ProRule" id="PRU00169"/>
    </source>
</evidence>
<comment type="caution">
    <text evidence="10">The sequence shown here is derived from an EMBL/GenBank/DDBJ whole genome shotgun (WGS) entry which is preliminary data.</text>
</comment>
<dbReference type="InterPro" id="IPR039420">
    <property type="entry name" value="WalR-like"/>
</dbReference>
<dbReference type="CDD" id="cd17574">
    <property type="entry name" value="REC_OmpR"/>
    <property type="match status" value="1"/>
</dbReference>
<evidence type="ECO:0000256" key="3">
    <source>
        <dbReference type="ARBA" id="ARBA00023015"/>
    </source>
</evidence>
<dbReference type="PANTHER" id="PTHR48111">
    <property type="entry name" value="REGULATOR OF RPOS"/>
    <property type="match status" value="1"/>
</dbReference>
<keyword evidence="5" id="KW-0804">Transcription</keyword>
<dbReference type="Gene3D" id="6.10.250.690">
    <property type="match status" value="1"/>
</dbReference>
<evidence type="ECO:0000256" key="7">
    <source>
        <dbReference type="PROSITE-ProRule" id="PRU01091"/>
    </source>
</evidence>
<dbReference type="GO" id="GO:0006355">
    <property type="term" value="P:regulation of DNA-templated transcription"/>
    <property type="evidence" value="ECO:0007669"/>
    <property type="project" value="InterPro"/>
</dbReference>
<dbReference type="GO" id="GO:0000976">
    <property type="term" value="F:transcription cis-regulatory region binding"/>
    <property type="evidence" value="ECO:0007669"/>
    <property type="project" value="TreeGrafter"/>
</dbReference>
<keyword evidence="11" id="KW-1185">Reference proteome</keyword>
<keyword evidence="2" id="KW-0902">Two-component regulatory system</keyword>
<sequence>MRVIERRSFWANVKEDHVSISRLLVVDDDDEMRDMMTEYLRKHGFMALGAASLAEIEAAMSAGRIDLILLDVMLGCESGLEICAALRRDQDVPIIMVSALSADHQRMAGYEVGADDYIAKPFNPDLLLARVRAVLARAGRSASLAYRRRTRTFRFNGWRYDAKRNEVLSPDGYQVALSRRETALLQAFLANPHIPLTREEIAAALDVTGDGDHNDEAHGRAIDVLVGRLRSKIETAPKEPQMLRTERGVGYVFAADVTSEDA</sequence>
<evidence type="ECO:0000256" key="2">
    <source>
        <dbReference type="ARBA" id="ARBA00023012"/>
    </source>
</evidence>
<dbReference type="InterPro" id="IPR036388">
    <property type="entry name" value="WH-like_DNA-bd_sf"/>
</dbReference>
<organism evidence="10 11">
    <name type="scientific">Salipiger bermudensis (strain DSM 26914 / JCM 13377 / KCTC 12554 / HTCC2601)</name>
    <name type="common">Pelagibaca bermudensis</name>
    <dbReference type="NCBI Taxonomy" id="314265"/>
    <lineage>
        <taxon>Bacteria</taxon>
        <taxon>Pseudomonadati</taxon>
        <taxon>Pseudomonadota</taxon>
        <taxon>Alphaproteobacteria</taxon>
        <taxon>Rhodobacterales</taxon>
        <taxon>Roseobacteraceae</taxon>
        <taxon>Salipiger</taxon>
    </lineage>
</organism>
<dbReference type="HOGENOM" id="CLU_000445_30_4_5"/>